<keyword evidence="4" id="KW-1185">Reference proteome</keyword>
<evidence type="ECO:0000313" key="4">
    <source>
        <dbReference type="Proteomes" id="UP000198984"/>
    </source>
</evidence>
<feature type="domain" description="HTH cro/C1-type" evidence="2">
    <location>
        <begin position="6"/>
        <end position="60"/>
    </location>
</feature>
<sequence>MISDTIRKLRMERSFTQEYVALELGISQNAYCKIENGQVQLTIDRLQKIAAILDTPLPLLFNYQTEPEEKDSALPFCQDVIVLLQEELQAKQKVVDDLLGIIKVMQGSPG</sequence>
<accession>A0A1H8DNX9</accession>
<reference evidence="3 4" key="1">
    <citation type="submission" date="2016-10" db="EMBL/GenBank/DDBJ databases">
        <authorList>
            <person name="de Groot N.N."/>
        </authorList>
    </citation>
    <scope>NUCLEOTIDE SEQUENCE [LARGE SCALE GENOMIC DNA]</scope>
    <source>
        <strain evidence="3 4">DSM 21039</strain>
    </source>
</reference>
<name>A0A1H8DNX9_9BACT</name>
<gene>
    <name evidence="3" type="ORF">SAMN04488505_10841</name>
</gene>
<dbReference type="Gene3D" id="1.10.260.40">
    <property type="entry name" value="lambda repressor-like DNA-binding domains"/>
    <property type="match status" value="1"/>
</dbReference>
<keyword evidence="1" id="KW-0238">DNA-binding</keyword>
<dbReference type="GO" id="GO:0003677">
    <property type="term" value="F:DNA binding"/>
    <property type="evidence" value="ECO:0007669"/>
    <property type="project" value="UniProtKB-KW"/>
</dbReference>
<dbReference type="PANTHER" id="PTHR46558:SF4">
    <property type="entry name" value="DNA-BIDING PHAGE PROTEIN"/>
    <property type="match status" value="1"/>
</dbReference>
<proteinExistence type="predicted"/>
<evidence type="ECO:0000256" key="1">
    <source>
        <dbReference type="ARBA" id="ARBA00023125"/>
    </source>
</evidence>
<evidence type="ECO:0000259" key="2">
    <source>
        <dbReference type="PROSITE" id="PS50943"/>
    </source>
</evidence>
<dbReference type="CDD" id="cd00093">
    <property type="entry name" value="HTH_XRE"/>
    <property type="match status" value="1"/>
</dbReference>
<dbReference type="RefSeq" id="WP_089918597.1">
    <property type="nucleotide sequence ID" value="NZ_FOBB01000008.1"/>
</dbReference>
<dbReference type="PROSITE" id="PS50943">
    <property type="entry name" value="HTH_CROC1"/>
    <property type="match status" value="1"/>
</dbReference>
<dbReference type="InterPro" id="IPR010982">
    <property type="entry name" value="Lambda_DNA-bd_dom_sf"/>
</dbReference>
<dbReference type="SMART" id="SM00530">
    <property type="entry name" value="HTH_XRE"/>
    <property type="match status" value="1"/>
</dbReference>
<dbReference type="Proteomes" id="UP000198984">
    <property type="component" value="Unassembled WGS sequence"/>
</dbReference>
<dbReference type="STRING" id="573321.SAMN04488505_10841"/>
<dbReference type="PANTHER" id="PTHR46558">
    <property type="entry name" value="TRACRIPTIONAL REGULATORY PROTEIN-RELATED-RELATED"/>
    <property type="match status" value="1"/>
</dbReference>
<dbReference type="EMBL" id="FOBB01000008">
    <property type="protein sequence ID" value="SEN08268.1"/>
    <property type="molecule type" value="Genomic_DNA"/>
</dbReference>
<dbReference type="OrthoDB" id="798409at2"/>
<organism evidence="3 4">
    <name type="scientific">Chitinophaga rupis</name>
    <dbReference type="NCBI Taxonomy" id="573321"/>
    <lineage>
        <taxon>Bacteria</taxon>
        <taxon>Pseudomonadati</taxon>
        <taxon>Bacteroidota</taxon>
        <taxon>Chitinophagia</taxon>
        <taxon>Chitinophagales</taxon>
        <taxon>Chitinophagaceae</taxon>
        <taxon>Chitinophaga</taxon>
    </lineage>
</organism>
<protein>
    <submittedName>
        <fullName evidence="3">Transcriptional regulator, contains XRE-family HTH domain</fullName>
    </submittedName>
</protein>
<dbReference type="InterPro" id="IPR001387">
    <property type="entry name" value="Cro/C1-type_HTH"/>
</dbReference>
<dbReference type="Pfam" id="PF01381">
    <property type="entry name" value="HTH_3"/>
    <property type="match status" value="1"/>
</dbReference>
<evidence type="ECO:0000313" key="3">
    <source>
        <dbReference type="EMBL" id="SEN08268.1"/>
    </source>
</evidence>
<dbReference type="SUPFAM" id="SSF47413">
    <property type="entry name" value="lambda repressor-like DNA-binding domains"/>
    <property type="match status" value="1"/>
</dbReference>
<dbReference type="AlphaFoldDB" id="A0A1H8DNX9"/>